<organism evidence="3">
    <name type="scientific">uncultured Caudovirales phage</name>
    <dbReference type="NCBI Taxonomy" id="2100421"/>
    <lineage>
        <taxon>Viruses</taxon>
        <taxon>Duplodnaviria</taxon>
        <taxon>Heunggongvirae</taxon>
        <taxon>Uroviricota</taxon>
        <taxon>Caudoviricetes</taxon>
        <taxon>Peduoviridae</taxon>
        <taxon>Maltschvirus</taxon>
        <taxon>Maltschvirus maltsch</taxon>
    </lineage>
</organism>
<proteinExistence type="predicted"/>
<evidence type="ECO:0000313" key="4">
    <source>
        <dbReference type="EMBL" id="CAB5228102.1"/>
    </source>
</evidence>
<dbReference type="EMBL" id="LR796948">
    <property type="protein sequence ID" value="CAB4177418.1"/>
    <property type="molecule type" value="Genomic_DNA"/>
</dbReference>
<dbReference type="EMBL" id="LR797287">
    <property type="protein sequence ID" value="CAB4199148.1"/>
    <property type="molecule type" value="Genomic_DNA"/>
</dbReference>
<gene>
    <name evidence="2" type="ORF">UFOVP1331_23</name>
    <name evidence="3" type="ORF">UFOVP1442_52</name>
    <name evidence="4" type="ORF">UFOVP1535_61</name>
    <name evidence="1" type="ORF">UFOVP998_36</name>
</gene>
<name>A0A6J5SFT8_9CAUD</name>
<evidence type="ECO:0000313" key="2">
    <source>
        <dbReference type="EMBL" id="CAB4199148.1"/>
    </source>
</evidence>
<dbReference type="EMBL" id="LR798380">
    <property type="protein sequence ID" value="CAB5228102.1"/>
    <property type="molecule type" value="Genomic_DNA"/>
</dbReference>
<reference evidence="3" key="1">
    <citation type="submission" date="2020-05" db="EMBL/GenBank/DDBJ databases">
        <authorList>
            <person name="Chiriac C."/>
            <person name="Salcher M."/>
            <person name="Ghai R."/>
            <person name="Kavagutti S V."/>
        </authorList>
    </citation>
    <scope>NUCLEOTIDE SEQUENCE</scope>
</reference>
<accession>A0A6J5SFT8</accession>
<evidence type="ECO:0000313" key="3">
    <source>
        <dbReference type="EMBL" id="CAB4213066.1"/>
    </source>
</evidence>
<sequence>MKHSWVKLRLHHYICRKCGCGKVNAQDDRRLWVTTYHLPTGESKALRHTPQCEWGPKSLAYLERYDSEIAAFVAARLAARAAKAAAPVQPDEAHP</sequence>
<evidence type="ECO:0000313" key="1">
    <source>
        <dbReference type="EMBL" id="CAB4177418.1"/>
    </source>
</evidence>
<protein>
    <submittedName>
        <fullName evidence="3">Uncharacterized protein</fullName>
    </submittedName>
</protein>
<dbReference type="EMBL" id="LR797391">
    <property type="protein sequence ID" value="CAB4213066.1"/>
    <property type="molecule type" value="Genomic_DNA"/>
</dbReference>